<feature type="binding site" evidence="14">
    <location>
        <position position="157"/>
    </location>
    <ligand>
        <name>Zn(2+)</name>
        <dbReference type="ChEBI" id="CHEBI:29105"/>
        <label>1</label>
    </ligand>
</feature>
<dbReference type="CDD" id="cd10747">
    <property type="entry name" value="DnaJ_C"/>
    <property type="match status" value="1"/>
</dbReference>
<dbReference type="Pfam" id="PF00226">
    <property type="entry name" value="DnaJ"/>
    <property type="match status" value="1"/>
</dbReference>
<dbReference type="Gene3D" id="2.60.260.20">
    <property type="entry name" value="Urease metallochaperone UreE, N-terminal domain"/>
    <property type="match status" value="2"/>
</dbReference>
<keyword evidence="3 14" id="KW-0963">Cytoplasm</keyword>
<feature type="repeat" description="CXXCXGXG motif" evidence="14">
    <location>
        <begin position="207"/>
        <end position="214"/>
    </location>
</feature>
<dbReference type="EMBL" id="JAUSVL010000001">
    <property type="protein sequence ID" value="MDQ0290164.1"/>
    <property type="molecule type" value="Genomic_DNA"/>
</dbReference>
<dbReference type="GO" id="GO:0005524">
    <property type="term" value="F:ATP binding"/>
    <property type="evidence" value="ECO:0007669"/>
    <property type="project" value="InterPro"/>
</dbReference>
<evidence type="ECO:0000256" key="10">
    <source>
        <dbReference type="ARBA" id="ARBA00023186"/>
    </source>
</evidence>
<dbReference type="PROSITE" id="PS00636">
    <property type="entry name" value="DNAJ_1"/>
    <property type="match status" value="1"/>
</dbReference>
<feature type="binding site" evidence="14">
    <location>
        <position position="196"/>
    </location>
    <ligand>
        <name>Zn(2+)</name>
        <dbReference type="ChEBI" id="CHEBI:29105"/>
        <label>2</label>
    </ligand>
</feature>
<feature type="domain" description="CR-type" evidence="17">
    <location>
        <begin position="141"/>
        <end position="219"/>
    </location>
</feature>
<evidence type="ECO:0000256" key="1">
    <source>
        <dbReference type="ARBA" id="ARBA00004496"/>
    </source>
</evidence>
<feature type="binding site" evidence="14">
    <location>
        <position position="154"/>
    </location>
    <ligand>
        <name>Zn(2+)</name>
        <dbReference type="ChEBI" id="CHEBI:29105"/>
        <label>1</label>
    </ligand>
</feature>
<dbReference type="GO" id="GO:0005737">
    <property type="term" value="C:cytoplasm"/>
    <property type="evidence" value="ECO:0007669"/>
    <property type="project" value="UniProtKB-SubCell"/>
</dbReference>
<evidence type="ECO:0000256" key="13">
    <source>
        <dbReference type="ARBA" id="ARBA00067609"/>
    </source>
</evidence>
<keyword evidence="8 14" id="KW-0862">Zinc</keyword>
<dbReference type="SUPFAM" id="SSF49493">
    <property type="entry name" value="HSP40/DnaJ peptide-binding domain"/>
    <property type="match status" value="2"/>
</dbReference>
<keyword evidence="19" id="KW-1185">Reference proteome</keyword>
<evidence type="ECO:0000256" key="3">
    <source>
        <dbReference type="ARBA" id="ARBA00022490"/>
    </source>
</evidence>
<evidence type="ECO:0000256" key="6">
    <source>
        <dbReference type="ARBA" id="ARBA00022737"/>
    </source>
</evidence>
<dbReference type="SUPFAM" id="SSF46565">
    <property type="entry name" value="Chaperone J-domain"/>
    <property type="match status" value="1"/>
</dbReference>
<dbReference type="FunFam" id="2.60.260.20:FF:000004">
    <property type="entry name" value="Molecular chaperone DnaJ"/>
    <property type="match status" value="1"/>
</dbReference>
<keyword evidence="9 14" id="KW-0346">Stress response</keyword>
<feature type="binding site" evidence="14">
    <location>
        <position position="171"/>
    </location>
    <ligand>
        <name>Zn(2+)</name>
        <dbReference type="ChEBI" id="CHEBI:29105"/>
        <label>2</label>
    </ligand>
</feature>
<keyword evidence="6 14" id="KW-0677">Repeat</keyword>
<feature type="repeat" description="CXXCXGXG motif" evidence="14">
    <location>
        <begin position="154"/>
        <end position="161"/>
    </location>
</feature>
<dbReference type="SUPFAM" id="SSF57938">
    <property type="entry name" value="DnaJ/Hsp40 cysteine-rich domain"/>
    <property type="match status" value="1"/>
</dbReference>
<dbReference type="InterPro" id="IPR001623">
    <property type="entry name" value="DnaJ_domain"/>
</dbReference>
<feature type="zinc finger region" description="CR-type" evidence="15">
    <location>
        <begin position="141"/>
        <end position="219"/>
    </location>
</feature>
<dbReference type="RefSeq" id="WP_307261580.1">
    <property type="nucleotide sequence ID" value="NZ_JAUSVL010000001.1"/>
</dbReference>
<comment type="caution">
    <text evidence="18">The sequence shown here is derived from an EMBL/GenBank/DDBJ whole genome shotgun (WGS) entry which is preliminary data.</text>
</comment>
<dbReference type="Pfam" id="PF00684">
    <property type="entry name" value="DnaJ_CXXCXGXG"/>
    <property type="match status" value="1"/>
</dbReference>
<evidence type="ECO:0000313" key="18">
    <source>
        <dbReference type="EMBL" id="MDQ0290164.1"/>
    </source>
</evidence>
<dbReference type="FunFam" id="1.10.287.110:FF:000034">
    <property type="entry name" value="Chaperone protein DnaJ"/>
    <property type="match status" value="1"/>
</dbReference>
<dbReference type="PANTHER" id="PTHR43096">
    <property type="entry name" value="DNAJ HOMOLOG 1, MITOCHONDRIAL-RELATED"/>
    <property type="match status" value="1"/>
</dbReference>
<dbReference type="Pfam" id="PF01556">
    <property type="entry name" value="DnaJ_C"/>
    <property type="match status" value="1"/>
</dbReference>
<dbReference type="GO" id="GO:0009408">
    <property type="term" value="P:response to heat"/>
    <property type="evidence" value="ECO:0007669"/>
    <property type="project" value="InterPro"/>
</dbReference>
<evidence type="ECO:0000259" key="17">
    <source>
        <dbReference type="PROSITE" id="PS51188"/>
    </source>
</evidence>
<evidence type="ECO:0000259" key="16">
    <source>
        <dbReference type="PROSITE" id="PS50076"/>
    </source>
</evidence>
<keyword evidence="4 14" id="KW-0235">DNA replication</keyword>
<dbReference type="InterPro" id="IPR036869">
    <property type="entry name" value="J_dom_sf"/>
</dbReference>
<feature type="binding site" evidence="14">
    <location>
        <position position="174"/>
    </location>
    <ligand>
        <name>Zn(2+)</name>
        <dbReference type="ChEBI" id="CHEBI:29105"/>
        <label>2</label>
    </ligand>
</feature>
<feature type="binding site" evidence="14">
    <location>
        <position position="207"/>
    </location>
    <ligand>
        <name>Zn(2+)</name>
        <dbReference type="ChEBI" id="CHEBI:29105"/>
        <label>1</label>
    </ligand>
</feature>
<dbReference type="PROSITE" id="PS51188">
    <property type="entry name" value="ZF_CR"/>
    <property type="match status" value="1"/>
</dbReference>
<dbReference type="InterPro" id="IPR008971">
    <property type="entry name" value="HSP40/DnaJ_pept-bd"/>
</dbReference>
<keyword evidence="7 14" id="KW-0863">Zinc-finger</keyword>
<comment type="function">
    <text evidence="11 14">Participates actively in the response to hyperosmotic and heat shock by preventing the aggregation of stress-denatured proteins and by disaggregating proteins, also in an autonomous, DnaK-independent fashion. Unfolded proteins bind initially to DnaJ; upon interaction with the DnaJ-bound protein, DnaK hydrolyzes its bound ATP, resulting in the formation of a stable complex. GrpE releases ADP from DnaK; ATP binding to DnaK triggers the release of the substrate protein, thus completing the reaction cycle. Several rounds of ATP-dependent interactions between DnaJ, DnaK and GrpE are required for fully efficient folding. Also involved, together with DnaK and GrpE, in the DNA replication of plasmids through activation of initiation proteins.</text>
</comment>
<comment type="subunit">
    <text evidence="2 14">Homodimer.</text>
</comment>
<evidence type="ECO:0000256" key="12">
    <source>
        <dbReference type="ARBA" id="ARBA00061004"/>
    </source>
</evidence>
<dbReference type="PANTHER" id="PTHR43096:SF10">
    <property type="entry name" value="CHAPERONE PROTEIN DNAJ A6, CHLOROPLASTIC"/>
    <property type="match status" value="1"/>
</dbReference>
<dbReference type="GO" id="GO:0031072">
    <property type="term" value="F:heat shock protein binding"/>
    <property type="evidence" value="ECO:0007669"/>
    <property type="project" value="InterPro"/>
</dbReference>
<dbReference type="InterPro" id="IPR012724">
    <property type="entry name" value="DnaJ"/>
</dbReference>
<dbReference type="PROSITE" id="PS50076">
    <property type="entry name" value="DNAJ_2"/>
    <property type="match status" value="1"/>
</dbReference>
<organism evidence="18 19">
    <name type="scientific">Oligosphaera ethanolica</name>
    <dbReference type="NCBI Taxonomy" id="760260"/>
    <lineage>
        <taxon>Bacteria</taxon>
        <taxon>Pseudomonadati</taxon>
        <taxon>Lentisphaerota</taxon>
        <taxon>Oligosphaeria</taxon>
        <taxon>Oligosphaerales</taxon>
        <taxon>Oligosphaeraceae</taxon>
        <taxon>Oligosphaera</taxon>
    </lineage>
</organism>
<dbReference type="SMART" id="SM00271">
    <property type="entry name" value="DnaJ"/>
    <property type="match status" value="1"/>
</dbReference>
<comment type="subcellular location">
    <subcellularLocation>
        <location evidence="1 14">Cytoplasm</location>
    </subcellularLocation>
</comment>
<sequence>MAEDFYTILDVPRDASQDDIKKAYRKLAMKYHPDRNQGNKEAEDKFKQISSAYEVLSDEQKRRRYDQLGHSMYTQAGRGGGGGAGGMSPEDIFAQAFGGGGGDFFSSFFGGGGGRSQHNGPSKGDDLIYELQIDFEEAMFGADKEISFPRSDTCSRCNGSGCEKGSSRKTCPQCNGRGQVTMSQGFFSIRQTCSQCQGTGSIIEKPCSECHGQGVVQKTRRLPVHIPAGVDTGSRLRMSGEGEAGEQGGPAGDLYVRIFVRKHEVFNRDGEDLHCDVPIQFHVAALGGKVEVPTINGKTELTIPAGIQSGTELRMRGKGVPSLIRGRGRGDQYVRVIVEVPTNLNAAERQKLQEFAELCDKDQHVHPRWNAFMKKARRFFE</sequence>
<dbReference type="FunFam" id="2.10.230.10:FF:000002">
    <property type="entry name" value="Molecular chaperone DnaJ"/>
    <property type="match status" value="1"/>
</dbReference>
<proteinExistence type="inferred from homology"/>
<dbReference type="GO" id="GO:0051082">
    <property type="term" value="F:unfolded protein binding"/>
    <property type="evidence" value="ECO:0007669"/>
    <property type="project" value="UniProtKB-UniRule"/>
</dbReference>
<evidence type="ECO:0000256" key="15">
    <source>
        <dbReference type="PROSITE-ProRule" id="PRU00546"/>
    </source>
</evidence>
<dbReference type="NCBIfam" id="NF008035">
    <property type="entry name" value="PRK10767.1"/>
    <property type="match status" value="1"/>
</dbReference>
<keyword evidence="10 14" id="KW-0143">Chaperone</keyword>
<dbReference type="InterPro" id="IPR002939">
    <property type="entry name" value="DnaJ_C"/>
</dbReference>
<feature type="binding site" evidence="14">
    <location>
        <position position="193"/>
    </location>
    <ligand>
        <name>Zn(2+)</name>
        <dbReference type="ChEBI" id="CHEBI:29105"/>
        <label>2</label>
    </ligand>
</feature>
<reference evidence="18" key="1">
    <citation type="submission" date="2023-07" db="EMBL/GenBank/DDBJ databases">
        <title>Genomic Encyclopedia of Type Strains, Phase IV (KMG-IV): sequencing the most valuable type-strain genomes for metagenomic binning, comparative biology and taxonomic classification.</title>
        <authorList>
            <person name="Goeker M."/>
        </authorList>
    </citation>
    <scope>NUCLEOTIDE SEQUENCE</scope>
    <source>
        <strain evidence="18">DSM 24202</strain>
    </source>
</reference>
<keyword evidence="5 14" id="KW-0479">Metal-binding</keyword>
<dbReference type="Gene3D" id="2.10.230.10">
    <property type="entry name" value="Heat shock protein DnaJ, cysteine-rich domain"/>
    <property type="match status" value="1"/>
</dbReference>
<comment type="cofactor">
    <cofactor evidence="14">
        <name>Zn(2+)</name>
        <dbReference type="ChEBI" id="CHEBI:29105"/>
    </cofactor>
    <text evidence="14">Binds 2 Zn(2+) ions per monomer.</text>
</comment>
<dbReference type="GO" id="GO:0042026">
    <property type="term" value="P:protein refolding"/>
    <property type="evidence" value="ECO:0007669"/>
    <property type="project" value="TreeGrafter"/>
</dbReference>
<protein>
    <recommendedName>
        <fullName evidence="13 14">Chaperone protein DnaJ</fullName>
    </recommendedName>
</protein>
<dbReference type="HAMAP" id="MF_01152">
    <property type="entry name" value="DnaJ"/>
    <property type="match status" value="1"/>
</dbReference>
<dbReference type="GO" id="GO:0008270">
    <property type="term" value="F:zinc ion binding"/>
    <property type="evidence" value="ECO:0007669"/>
    <property type="project" value="UniProtKB-UniRule"/>
</dbReference>
<feature type="binding site" evidence="14">
    <location>
        <position position="210"/>
    </location>
    <ligand>
        <name>Zn(2+)</name>
        <dbReference type="ChEBI" id="CHEBI:29105"/>
        <label>1</label>
    </ligand>
</feature>
<comment type="domain">
    <text evidence="14">The J domain is necessary and sufficient to stimulate DnaK ATPase activity. Zinc center 1 plays an important role in the autonomous, DnaK-independent chaperone activity of DnaJ. Zinc center 2 is essential for interaction with DnaK and for DnaJ activity.</text>
</comment>
<dbReference type="InterPro" id="IPR018253">
    <property type="entry name" value="DnaJ_domain_CS"/>
</dbReference>
<evidence type="ECO:0000256" key="4">
    <source>
        <dbReference type="ARBA" id="ARBA00022705"/>
    </source>
</evidence>
<accession>A0AAE3VHB4</accession>
<feature type="repeat" description="CXXCXGXG motif" evidence="14">
    <location>
        <begin position="193"/>
        <end position="200"/>
    </location>
</feature>
<evidence type="ECO:0000256" key="5">
    <source>
        <dbReference type="ARBA" id="ARBA00022723"/>
    </source>
</evidence>
<dbReference type="NCBIfam" id="TIGR02349">
    <property type="entry name" value="DnaJ_bact"/>
    <property type="match status" value="1"/>
</dbReference>
<evidence type="ECO:0000256" key="9">
    <source>
        <dbReference type="ARBA" id="ARBA00023016"/>
    </source>
</evidence>
<dbReference type="AlphaFoldDB" id="A0AAE3VHB4"/>
<dbReference type="GO" id="GO:0006260">
    <property type="term" value="P:DNA replication"/>
    <property type="evidence" value="ECO:0007669"/>
    <property type="project" value="UniProtKB-KW"/>
</dbReference>
<evidence type="ECO:0000256" key="8">
    <source>
        <dbReference type="ARBA" id="ARBA00022833"/>
    </source>
</evidence>
<dbReference type="Proteomes" id="UP001238163">
    <property type="component" value="Unassembled WGS sequence"/>
</dbReference>
<comment type="similarity">
    <text evidence="12 14">Belongs to the DnaJ family.</text>
</comment>
<name>A0AAE3VHB4_9BACT</name>
<feature type="repeat" description="CXXCXGXG motif" evidence="14">
    <location>
        <begin position="171"/>
        <end position="178"/>
    </location>
</feature>
<dbReference type="CDD" id="cd10719">
    <property type="entry name" value="DnaJ_zf"/>
    <property type="match status" value="1"/>
</dbReference>
<gene>
    <name evidence="14" type="primary">dnaJ</name>
    <name evidence="18" type="ORF">J3R75_002271</name>
</gene>
<evidence type="ECO:0000256" key="14">
    <source>
        <dbReference type="HAMAP-Rule" id="MF_01152"/>
    </source>
</evidence>
<dbReference type="InterPro" id="IPR001305">
    <property type="entry name" value="HSP_DnaJ_Cys-rich_dom"/>
</dbReference>
<evidence type="ECO:0000256" key="7">
    <source>
        <dbReference type="ARBA" id="ARBA00022771"/>
    </source>
</evidence>
<evidence type="ECO:0000256" key="2">
    <source>
        <dbReference type="ARBA" id="ARBA00011738"/>
    </source>
</evidence>
<dbReference type="InterPro" id="IPR036410">
    <property type="entry name" value="HSP_DnaJ_Cys-rich_dom_sf"/>
</dbReference>
<evidence type="ECO:0000256" key="11">
    <source>
        <dbReference type="ARBA" id="ARBA00053423"/>
    </source>
</evidence>
<dbReference type="PRINTS" id="PR00625">
    <property type="entry name" value="JDOMAIN"/>
</dbReference>
<dbReference type="Gene3D" id="1.10.287.110">
    <property type="entry name" value="DnaJ domain"/>
    <property type="match status" value="1"/>
</dbReference>
<evidence type="ECO:0000313" key="19">
    <source>
        <dbReference type="Proteomes" id="UP001238163"/>
    </source>
</evidence>
<dbReference type="CDD" id="cd06257">
    <property type="entry name" value="DnaJ"/>
    <property type="match status" value="1"/>
</dbReference>
<feature type="domain" description="J" evidence="16">
    <location>
        <begin position="4"/>
        <end position="69"/>
    </location>
</feature>